<dbReference type="PANTHER" id="PTHR41747">
    <property type="entry name" value="CHROMOSOME UNDETERMINED SCAFFOLD_128, WHOLE GENOME SHOTGUN SEQUENCE"/>
    <property type="match status" value="1"/>
</dbReference>
<comment type="caution">
    <text evidence="1">The sequence shown here is derived from an EMBL/GenBank/DDBJ whole genome shotgun (WGS) entry which is preliminary data.</text>
</comment>
<sequence>MGSGEKGVMLCERPKPSAVDSAPGLKPFLPSSTTSNIEPLGLVPSQKVYPPSLAPKQVSATSKHVKYVRNLEQENREAALREEERRMAEAAKAESVTAFNAQLRAAILTGEDVSFWRPAKGAEAVRQSLAESVARAATLAGGGSPQSPAAAAAAAEAARKRQELTAGVSGFVEEVVGEANQKLTATSKVAMASFVDDLFSEAAGALALAGDDDSGAEAVAGGRADGTAEASTSAAAAKPGAAGAKAAGGRKVRVGSAAGKPAWALSSEQVEKLEEAEEEELLKFADDLDFDSFMASLDDPELQESVQALRGADGKGPAPGEEKAWRQNLVKAMNHVAMRQVAARRAAAAAGGDRDDVGSVAGMSEGGASVLSRATAASRMKSEAAAAKRAALAEGGAEGGGNWESSTRAGEDVARMERQKAAAAEAADFLRENPELRAVHSPASVRAMITKTEAVGAGAGGAGAGLGGSPLAKAS</sequence>
<evidence type="ECO:0000313" key="2">
    <source>
        <dbReference type="Proteomes" id="UP000613740"/>
    </source>
</evidence>
<gene>
    <name evidence="1" type="ORF">HYH02_005571</name>
</gene>
<proteinExistence type="predicted"/>
<dbReference type="EMBL" id="JAEHOD010000014">
    <property type="protein sequence ID" value="KAG2449424.1"/>
    <property type="molecule type" value="Genomic_DNA"/>
</dbReference>
<protein>
    <submittedName>
        <fullName evidence="1">Uncharacterized protein</fullName>
    </submittedName>
</protein>
<dbReference type="PANTHER" id="PTHR41747:SF1">
    <property type="entry name" value="CHROMOSOME UNDETERMINED SCAFFOLD_128, WHOLE GENOME SHOTGUN SEQUENCE"/>
    <property type="match status" value="1"/>
</dbReference>
<reference evidence="1" key="1">
    <citation type="journal article" date="2020" name="bioRxiv">
        <title>Comparative genomics of Chlamydomonas.</title>
        <authorList>
            <person name="Craig R.J."/>
            <person name="Hasan A.R."/>
            <person name="Ness R.W."/>
            <person name="Keightley P.D."/>
        </authorList>
    </citation>
    <scope>NUCLEOTIDE SEQUENCE</scope>
    <source>
        <strain evidence="1">CCAP 11/173</strain>
    </source>
</reference>
<keyword evidence="2" id="KW-1185">Reference proteome</keyword>
<evidence type="ECO:0000313" key="1">
    <source>
        <dbReference type="EMBL" id="KAG2449424.1"/>
    </source>
</evidence>
<dbReference type="Proteomes" id="UP000613740">
    <property type="component" value="Unassembled WGS sequence"/>
</dbReference>
<accession>A0A836B7B4</accession>
<name>A0A836B7B4_9CHLO</name>
<dbReference type="OrthoDB" id="541685at2759"/>
<dbReference type="AlphaFoldDB" id="A0A836B7B4"/>
<organism evidence="1 2">
    <name type="scientific">Chlamydomonas schloesseri</name>
    <dbReference type="NCBI Taxonomy" id="2026947"/>
    <lineage>
        <taxon>Eukaryota</taxon>
        <taxon>Viridiplantae</taxon>
        <taxon>Chlorophyta</taxon>
        <taxon>core chlorophytes</taxon>
        <taxon>Chlorophyceae</taxon>
        <taxon>CS clade</taxon>
        <taxon>Chlamydomonadales</taxon>
        <taxon>Chlamydomonadaceae</taxon>
        <taxon>Chlamydomonas</taxon>
    </lineage>
</organism>